<accession>A0ABN1CSP4</accession>
<keyword evidence="6" id="KW-1185">Reference proteome</keyword>
<dbReference type="PANTHER" id="PTHR43827">
    <property type="entry name" value="2,5-DIKETO-D-GLUCONIC ACID REDUCTASE"/>
    <property type="match status" value="1"/>
</dbReference>
<dbReference type="EMBL" id="BAAAGS010000013">
    <property type="protein sequence ID" value="GAA0524915.1"/>
    <property type="molecule type" value="Genomic_DNA"/>
</dbReference>
<evidence type="ECO:0000259" key="4">
    <source>
        <dbReference type="Pfam" id="PF00248"/>
    </source>
</evidence>
<comment type="caution">
    <text evidence="5">The sequence shown here is derived from an EMBL/GenBank/DDBJ whole genome shotgun (WGS) entry which is preliminary data.</text>
</comment>
<protein>
    <submittedName>
        <fullName evidence="5">Aldo/keto reductase</fullName>
    </submittedName>
</protein>
<dbReference type="InterPro" id="IPR036812">
    <property type="entry name" value="NAD(P)_OxRdtase_dom_sf"/>
</dbReference>
<proteinExistence type="inferred from homology"/>
<dbReference type="PROSITE" id="PS00798">
    <property type="entry name" value="ALDOKETO_REDUCTASE_1"/>
    <property type="match status" value="1"/>
</dbReference>
<evidence type="ECO:0000256" key="1">
    <source>
        <dbReference type="ARBA" id="ARBA00007905"/>
    </source>
</evidence>
<dbReference type="PIRSF" id="PIRSF000097">
    <property type="entry name" value="AKR"/>
    <property type="match status" value="1"/>
</dbReference>
<evidence type="ECO:0000313" key="5">
    <source>
        <dbReference type="EMBL" id="GAA0524915.1"/>
    </source>
</evidence>
<dbReference type="InterPro" id="IPR020471">
    <property type="entry name" value="AKR"/>
</dbReference>
<reference evidence="5 6" key="1">
    <citation type="journal article" date="2019" name="Int. J. Syst. Evol. Microbiol.">
        <title>The Global Catalogue of Microorganisms (GCM) 10K type strain sequencing project: providing services to taxonomists for standard genome sequencing and annotation.</title>
        <authorList>
            <consortium name="The Broad Institute Genomics Platform"/>
            <consortium name="The Broad Institute Genome Sequencing Center for Infectious Disease"/>
            <person name="Wu L."/>
            <person name="Ma J."/>
        </authorList>
    </citation>
    <scope>NUCLEOTIDE SEQUENCE [LARGE SCALE GENOMIC DNA]</scope>
    <source>
        <strain evidence="5 6">JCM 10303</strain>
    </source>
</reference>
<organism evidence="5 6">
    <name type="scientific">Saccharopolyspora erythraea</name>
    <name type="common">Streptomyces erythraeus</name>
    <dbReference type="NCBI Taxonomy" id="1836"/>
    <lineage>
        <taxon>Bacteria</taxon>
        <taxon>Bacillati</taxon>
        <taxon>Actinomycetota</taxon>
        <taxon>Actinomycetes</taxon>
        <taxon>Pseudonocardiales</taxon>
        <taxon>Pseudonocardiaceae</taxon>
        <taxon>Saccharopolyspora</taxon>
    </lineage>
</organism>
<evidence type="ECO:0000256" key="2">
    <source>
        <dbReference type="ARBA" id="ARBA00022857"/>
    </source>
</evidence>
<sequence>MTCAPSTPSPTVTLNSGARMPQLGFGVYQLAADEATEAVGTALRAGFRSIDTATAYRNEAAVGRAIAESGIPREDLFVTTKLWNTHQGYDSTLRAFDASLSELGLDYVDLYLIHWPMPGRDLYARTWKAFEKLHADGLVRSIGVSNFHVAHLRRLFDESGVVPAVNQIELHPRLQQHGLRAFHAEHGIATEAWSPLGRAQGLLDSSAIIEPAARHGRSPAQIVLRWHMQLGNITIPRSRTPSRIQENIDIFDFELSAEDMEALAGLELGARIGPDPDVLGA</sequence>
<feature type="domain" description="NADP-dependent oxidoreductase" evidence="4">
    <location>
        <begin position="24"/>
        <end position="265"/>
    </location>
</feature>
<dbReference type="Pfam" id="PF00248">
    <property type="entry name" value="Aldo_ket_red"/>
    <property type="match status" value="1"/>
</dbReference>
<dbReference type="Gene3D" id="3.20.20.100">
    <property type="entry name" value="NADP-dependent oxidoreductase domain"/>
    <property type="match status" value="1"/>
</dbReference>
<keyword evidence="2" id="KW-0521">NADP</keyword>
<comment type="similarity">
    <text evidence="1">Belongs to the aldo/keto reductase family.</text>
</comment>
<dbReference type="InterPro" id="IPR018170">
    <property type="entry name" value="Aldo/ket_reductase_CS"/>
</dbReference>
<keyword evidence="3" id="KW-0560">Oxidoreductase</keyword>
<dbReference type="PRINTS" id="PR00069">
    <property type="entry name" value="ALDKETRDTASE"/>
</dbReference>
<dbReference type="PROSITE" id="PS00062">
    <property type="entry name" value="ALDOKETO_REDUCTASE_2"/>
    <property type="match status" value="1"/>
</dbReference>
<dbReference type="PROSITE" id="PS00063">
    <property type="entry name" value="ALDOKETO_REDUCTASE_3"/>
    <property type="match status" value="1"/>
</dbReference>
<dbReference type="PANTHER" id="PTHR43827:SF3">
    <property type="entry name" value="NADP-DEPENDENT OXIDOREDUCTASE DOMAIN-CONTAINING PROTEIN"/>
    <property type="match status" value="1"/>
</dbReference>
<name>A0ABN1CSP4_SACER</name>
<dbReference type="InterPro" id="IPR023210">
    <property type="entry name" value="NADP_OxRdtase_dom"/>
</dbReference>
<gene>
    <name evidence="5" type="ORF">GCM10009533_25410</name>
</gene>
<dbReference type="Proteomes" id="UP001500729">
    <property type="component" value="Unassembled WGS sequence"/>
</dbReference>
<dbReference type="RefSeq" id="WP_009943446.1">
    <property type="nucleotide sequence ID" value="NZ_BAAAGS010000013.1"/>
</dbReference>
<evidence type="ECO:0000313" key="6">
    <source>
        <dbReference type="Proteomes" id="UP001500729"/>
    </source>
</evidence>
<evidence type="ECO:0000256" key="3">
    <source>
        <dbReference type="ARBA" id="ARBA00023002"/>
    </source>
</evidence>
<dbReference type="SUPFAM" id="SSF51430">
    <property type="entry name" value="NAD(P)-linked oxidoreductase"/>
    <property type="match status" value="1"/>
</dbReference>